<evidence type="ECO:0000256" key="1">
    <source>
        <dbReference type="SAM" id="MobiDB-lite"/>
    </source>
</evidence>
<name>E3L4M0_PUCGT</name>
<dbReference type="OrthoDB" id="10385125at2759"/>
<reference evidence="3" key="2">
    <citation type="journal article" date="2011" name="Proc. Natl. Acad. Sci. U.S.A.">
        <title>Obligate biotrophy features unraveled by the genomic analysis of rust fungi.</title>
        <authorList>
            <person name="Duplessis S."/>
            <person name="Cuomo C.A."/>
            <person name="Lin Y.-C."/>
            <person name="Aerts A."/>
            <person name="Tisserant E."/>
            <person name="Veneault-Fourrey C."/>
            <person name="Joly D.L."/>
            <person name="Hacquard S."/>
            <person name="Amselem J."/>
            <person name="Cantarel B.L."/>
            <person name="Chiu R."/>
            <person name="Coutinho P.M."/>
            <person name="Feau N."/>
            <person name="Field M."/>
            <person name="Frey P."/>
            <person name="Gelhaye E."/>
            <person name="Goldberg J."/>
            <person name="Grabherr M.G."/>
            <person name="Kodira C.D."/>
            <person name="Kohler A."/>
            <person name="Kuees U."/>
            <person name="Lindquist E.A."/>
            <person name="Lucas S.M."/>
            <person name="Mago R."/>
            <person name="Mauceli E."/>
            <person name="Morin E."/>
            <person name="Murat C."/>
            <person name="Pangilinan J.L."/>
            <person name="Park R."/>
            <person name="Pearson M."/>
            <person name="Quesneville H."/>
            <person name="Rouhier N."/>
            <person name="Sakthikumar S."/>
            <person name="Salamov A.A."/>
            <person name="Schmutz J."/>
            <person name="Selles B."/>
            <person name="Shapiro H."/>
            <person name="Tanguay P."/>
            <person name="Tuskan G.A."/>
            <person name="Henrissat B."/>
            <person name="Van de Peer Y."/>
            <person name="Rouze P."/>
            <person name="Ellis J.G."/>
            <person name="Dodds P.N."/>
            <person name="Schein J.E."/>
            <person name="Zhong S."/>
            <person name="Hamelin R.C."/>
            <person name="Grigoriev I.V."/>
            <person name="Szabo L.J."/>
            <person name="Martin F."/>
        </authorList>
    </citation>
    <scope>NUCLEOTIDE SEQUENCE [LARGE SCALE GENOMIC DNA]</scope>
    <source>
        <strain evidence="3">CRL 75-36-700-3 / race SCCL</strain>
    </source>
</reference>
<proteinExistence type="predicted"/>
<feature type="compositionally biased region" description="Low complexity" evidence="1">
    <location>
        <begin position="175"/>
        <end position="186"/>
    </location>
</feature>
<feature type="compositionally biased region" description="Low complexity" evidence="1">
    <location>
        <begin position="89"/>
        <end position="99"/>
    </location>
</feature>
<dbReference type="HOGENOM" id="CLU_1235555_0_0_1"/>
<organism evidence="2 3">
    <name type="scientific">Puccinia graminis f. sp. tritici (strain CRL 75-36-700-3 / race SCCL)</name>
    <name type="common">Black stem rust fungus</name>
    <dbReference type="NCBI Taxonomy" id="418459"/>
    <lineage>
        <taxon>Eukaryota</taxon>
        <taxon>Fungi</taxon>
        <taxon>Dikarya</taxon>
        <taxon>Basidiomycota</taxon>
        <taxon>Pucciniomycotina</taxon>
        <taxon>Pucciniomycetes</taxon>
        <taxon>Pucciniales</taxon>
        <taxon>Pucciniaceae</taxon>
        <taxon>Puccinia</taxon>
    </lineage>
</organism>
<evidence type="ECO:0000313" key="3">
    <source>
        <dbReference type="Proteomes" id="UP000008783"/>
    </source>
</evidence>
<reference key="1">
    <citation type="submission" date="2007-01" db="EMBL/GenBank/DDBJ databases">
        <title>The Genome Sequence of Puccinia graminis f. sp. tritici Strain CRL 75-36-700-3.</title>
        <authorList>
            <consortium name="The Broad Institute Genome Sequencing Platform"/>
            <person name="Birren B."/>
            <person name="Lander E."/>
            <person name="Galagan J."/>
            <person name="Nusbaum C."/>
            <person name="Devon K."/>
            <person name="Cuomo C."/>
            <person name="Jaffe D."/>
            <person name="Butler J."/>
            <person name="Alvarez P."/>
            <person name="Gnerre S."/>
            <person name="Grabherr M."/>
            <person name="Mauceli E."/>
            <person name="Brockman W."/>
            <person name="Young S."/>
            <person name="LaButti K."/>
            <person name="Sykes S."/>
            <person name="DeCaprio D."/>
            <person name="Crawford M."/>
            <person name="Koehrsen M."/>
            <person name="Engels R."/>
            <person name="Montgomery P."/>
            <person name="Pearson M."/>
            <person name="Howarth C."/>
            <person name="Larson L."/>
            <person name="White J."/>
            <person name="Zeng Q."/>
            <person name="Kodira C."/>
            <person name="Yandava C."/>
            <person name="Alvarado L."/>
            <person name="O'Leary S."/>
            <person name="Szabo L."/>
            <person name="Dean R."/>
            <person name="Schein J."/>
        </authorList>
    </citation>
    <scope>NUCLEOTIDE SEQUENCE</scope>
    <source>
        <strain>CRL 75-36-700-3</strain>
    </source>
</reference>
<protein>
    <submittedName>
        <fullName evidence="2">Uncharacterized protein</fullName>
    </submittedName>
</protein>
<dbReference type="GeneID" id="10529496"/>
<accession>E3L4M0</accession>
<dbReference type="Proteomes" id="UP000008783">
    <property type="component" value="Unassembled WGS sequence"/>
</dbReference>
<evidence type="ECO:0000313" key="2">
    <source>
        <dbReference type="EMBL" id="EFP91495.2"/>
    </source>
</evidence>
<dbReference type="RefSeq" id="XP_003335914.2">
    <property type="nucleotide sequence ID" value="XM_003335866.2"/>
</dbReference>
<sequence>MTPPGKCSDEPVQRLAGRPCPRAAQTNPCEDSSDRPVQPVSLDSVTYSRLAYDRSPIAVDRVFNKALALPHRSDNDDLRSGRLLSDLLPSSSSSSLADRSGLEDNRLKHPFPSELADDLDPTLLSQLSLSPAIGPAEQLDPPAIFVAVECPERAASWQIRPDLFGLTSHSEDGLSESTSSSSSQEPPTTPVISHTAPLIRWSCKLRKSMYGS</sequence>
<feature type="region of interest" description="Disordered" evidence="1">
    <location>
        <begin position="1"/>
        <end position="42"/>
    </location>
</feature>
<gene>
    <name evidence="2" type="ORF">PGTG_17745</name>
</gene>
<dbReference type="KEGG" id="pgr:PGTG_17745"/>
<dbReference type="InParanoid" id="E3L4M0"/>
<keyword evidence="3" id="KW-1185">Reference proteome</keyword>
<dbReference type="EMBL" id="DS178347">
    <property type="protein sequence ID" value="EFP91495.2"/>
    <property type="molecule type" value="Genomic_DNA"/>
</dbReference>
<feature type="region of interest" description="Disordered" evidence="1">
    <location>
        <begin position="89"/>
        <end position="115"/>
    </location>
</feature>
<feature type="region of interest" description="Disordered" evidence="1">
    <location>
        <begin position="168"/>
        <end position="195"/>
    </location>
</feature>
<dbReference type="VEuPathDB" id="FungiDB:PGTG_17745"/>
<dbReference type="AlphaFoldDB" id="E3L4M0"/>